<evidence type="ECO:0000256" key="5">
    <source>
        <dbReference type="ARBA" id="ARBA00022977"/>
    </source>
</evidence>
<evidence type="ECO:0000256" key="1">
    <source>
        <dbReference type="ARBA" id="ARBA00005165"/>
    </source>
</evidence>
<dbReference type="GO" id="GO:0009229">
    <property type="term" value="P:thiamine diphosphate biosynthetic process"/>
    <property type="evidence" value="ECO:0007669"/>
    <property type="project" value="UniProtKB-UniRule"/>
</dbReference>
<dbReference type="EC" id="2.5.1.3" evidence="9"/>
<gene>
    <name evidence="9" type="primary">thiE</name>
    <name evidence="13" type="ORF">SAMN03080615_03942</name>
</gene>
<comment type="pathway">
    <text evidence="1 9 11">Cofactor biosynthesis; thiamine diphosphate biosynthesis; thiamine phosphate from 4-amino-2-methyl-5-diphosphomethylpyrimidine and 4-methyl-5-(2-phosphoethyl)-thiazole: step 1/1.</text>
</comment>
<dbReference type="Pfam" id="PF02581">
    <property type="entry name" value="TMP-TENI"/>
    <property type="match status" value="1"/>
</dbReference>
<evidence type="ECO:0000256" key="6">
    <source>
        <dbReference type="ARBA" id="ARBA00047334"/>
    </source>
</evidence>
<dbReference type="EMBL" id="FOGB01000017">
    <property type="protein sequence ID" value="SER10590.1"/>
    <property type="molecule type" value="Genomic_DNA"/>
</dbReference>
<evidence type="ECO:0000256" key="2">
    <source>
        <dbReference type="ARBA" id="ARBA00022679"/>
    </source>
</evidence>
<comment type="catalytic activity">
    <reaction evidence="8 9 10">
        <text>2-[(2R,5Z)-2-carboxy-4-methylthiazol-5(2H)-ylidene]ethyl phosphate + 4-amino-2-methyl-5-(diphosphooxymethyl)pyrimidine + 2 H(+) = thiamine phosphate + CO2 + diphosphate</text>
        <dbReference type="Rhea" id="RHEA:47844"/>
        <dbReference type="ChEBI" id="CHEBI:15378"/>
        <dbReference type="ChEBI" id="CHEBI:16526"/>
        <dbReference type="ChEBI" id="CHEBI:33019"/>
        <dbReference type="ChEBI" id="CHEBI:37575"/>
        <dbReference type="ChEBI" id="CHEBI:57841"/>
        <dbReference type="ChEBI" id="CHEBI:62899"/>
        <dbReference type="EC" id="2.5.1.3"/>
    </reaction>
</comment>
<feature type="binding site" evidence="9">
    <location>
        <position position="111"/>
    </location>
    <ligand>
        <name>4-amino-2-methyl-5-(diphosphooxymethyl)pyrimidine</name>
        <dbReference type="ChEBI" id="CHEBI:57841"/>
    </ligand>
</feature>
<dbReference type="InterPro" id="IPR022998">
    <property type="entry name" value="ThiamineP_synth_TenI"/>
</dbReference>
<comment type="cofactor">
    <cofactor evidence="9">
        <name>Mg(2+)</name>
        <dbReference type="ChEBI" id="CHEBI:18420"/>
    </cofactor>
    <text evidence="9">Binds 1 Mg(2+) ion per subunit.</text>
</comment>
<proteinExistence type="inferred from homology"/>
<dbReference type="AlphaFoldDB" id="A0A1H9LGS3"/>
<comment type="function">
    <text evidence="9">Condenses 4-methyl-5-(beta-hydroxyethyl)thiazole monophosphate (THZ-P) and 2-methyl-4-amino-5-hydroxymethyl pyrimidine pyrophosphate (HMP-PP) to form thiamine monophosphate (TMP).</text>
</comment>
<keyword evidence="4 9" id="KW-0460">Magnesium</keyword>
<dbReference type="OrthoDB" id="9789949at2"/>
<dbReference type="RefSeq" id="WP_091361652.1">
    <property type="nucleotide sequence ID" value="NZ_AP025284.1"/>
</dbReference>
<evidence type="ECO:0000256" key="10">
    <source>
        <dbReference type="RuleBase" id="RU003826"/>
    </source>
</evidence>
<name>A0A1H9LGS3_9GAMM</name>
<dbReference type="PANTHER" id="PTHR20857:SF15">
    <property type="entry name" value="THIAMINE-PHOSPHATE SYNTHASE"/>
    <property type="match status" value="1"/>
</dbReference>
<dbReference type="CDD" id="cd00564">
    <property type="entry name" value="TMP_TenI"/>
    <property type="match status" value="1"/>
</dbReference>
<feature type="binding site" evidence="9">
    <location>
        <position position="141"/>
    </location>
    <ligand>
        <name>4-amino-2-methyl-5-(diphosphooxymethyl)pyrimidine</name>
        <dbReference type="ChEBI" id="CHEBI:57841"/>
    </ligand>
</feature>
<evidence type="ECO:0000256" key="11">
    <source>
        <dbReference type="RuleBase" id="RU004253"/>
    </source>
</evidence>
<evidence type="ECO:0000259" key="12">
    <source>
        <dbReference type="Pfam" id="PF02581"/>
    </source>
</evidence>
<dbReference type="GO" id="GO:0000287">
    <property type="term" value="F:magnesium ion binding"/>
    <property type="evidence" value="ECO:0007669"/>
    <property type="project" value="UniProtKB-UniRule"/>
</dbReference>
<dbReference type="GO" id="GO:0005737">
    <property type="term" value="C:cytoplasm"/>
    <property type="evidence" value="ECO:0007669"/>
    <property type="project" value="TreeGrafter"/>
</dbReference>
<feature type="binding site" evidence="9">
    <location>
        <position position="73"/>
    </location>
    <ligand>
        <name>Mg(2+)</name>
        <dbReference type="ChEBI" id="CHEBI:18420"/>
    </ligand>
</feature>
<comment type="catalytic activity">
    <reaction evidence="7 9 10">
        <text>2-(2-carboxy-4-methylthiazol-5-yl)ethyl phosphate + 4-amino-2-methyl-5-(diphosphooxymethyl)pyrimidine + 2 H(+) = thiamine phosphate + CO2 + diphosphate</text>
        <dbReference type="Rhea" id="RHEA:47848"/>
        <dbReference type="ChEBI" id="CHEBI:15378"/>
        <dbReference type="ChEBI" id="CHEBI:16526"/>
        <dbReference type="ChEBI" id="CHEBI:33019"/>
        <dbReference type="ChEBI" id="CHEBI:37575"/>
        <dbReference type="ChEBI" id="CHEBI:57841"/>
        <dbReference type="ChEBI" id="CHEBI:62890"/>
        <dbReference type="EC" id="2.5.1.3"/>
    </reaction>
</comment>
<evidence type="ECO:0000256" key="3">
    <source>
        <dbReference type="ARBA" id="ARBA00022723"/>
    </source>
</evidence>
<dbReference type="GO" id="GO:0004789">
    <property type="term" value="F:thiamine-phosphate diphosphorylase activity"/>
    <property type="evidence" value="ECO:0007669"/>
    <property type="project" value="UniProtKB-UniRule"/>
</dbReference>
<comment type="similarity">
    <text evidence="9 10">Belongs to the thiamine-phosphate synthase family.</text>
</comment>
<comment type="catalytic activity">
    <reaction evidence="6 9 10">
        <text>4-methyl-5-(2-phosphooxyethyl)-thiazole + 4-amino-2-methyl-5-(diphosphooxymethyl)pyrimidine + H(+) = thiamine phosphate + diphosphate</text>
        <dbReference type="Rhea" id="RHEA:22328"/>
        <dbReference type="ChEBI" id="CHEBI:15378"/>
        <dbReference type="ChEBI" id="CHEBI:33019"/>
        <dbReference type="ChEBI" id="CHEBI:37575"/>
        <dbReference type="ChEBI" id="CHEBI:57841"/>
        <dbReference type="ChEBI" id="CHEBI:58296"/>
        <dbReference type="EC" id="2.5.1.3"/>
    </reaction>
</comment>
<dbReference type="SUPFAM" id="SSF51391">
    <property type="entry name" value="Thiamin phosphate synthase"/>
    <property type="match status" value="1"/>
</dbReference>
<dbReference type="PANTHER" id="PTHR20857">
    <property type="entry name" value="THIAMINE-PHOSPHATE PYROPHOSPHORYLASE"/>
    <property type="match status" value="1"/>
</dbReference>
<dbReference type="GO" id="GO:0009228">
    <property type="term" value="P:thiamine biosynthetic process"/>
    <property type="evidence" value="ECO:0007669"/>
    <property type="project" value="UniProtKB-KW"/>
</dbReference>
<reference evidence="14" key="1">
    <citation type="submission" date="2016-10" db="EMBL/GenBank/DDBJ databases">
        <authorList>
            <person name="Varghese N."/>
            <person name="Submissions S."/>
        </authorList>
    </citation>
    <scope>NUCLEOTIDE SEQUENCE [LARGE SCALE GENOMIC DNA]</scope>
    <source>
        <strain evidence="14">DSM 18887</strain>
    </source>
</reference>
<feature type="binding site" evidence="9">
    <location>
        <begin position="138"/>
        <end position="140"/>
    </location>
    <ligand>
        <name>2-[(2R,5Z)-2-carboxy-4-methylthiazol-5(2H)-ylidene]ethyl phosphate</name>
        <dbReference type="ChEBI" id="CHEBI:62899"/>
    </ligand>
</feature>
<evidence type="ECO:0000256" key="9">
    <source>
        <dbReference type="HAMAP-Rule" id="MF_00097"/>
    </source>
</evidence>
<feature type="binding site" evidence="9">
    <location>
        <begin position="40"/>
        <end position="44"/>
    </location>
    <ligand>
        <name>4-amino-2-methyl-5-(diphosphooxymethyl)pyrimidine</name>
        <dbReference type="ChEBI" id="CHEBI:57841"/>
    </ligand>
</feature>
<keyword evidence="2 9" id="KW-0808">Transferase</keyword>
<dbReference type="InterPro" id="IPR013785">
    <property type="entry name" value="Aldolase_TIM"/>
</dbReference>
<dbReference type="InterPro" id="IPR036206">
    <property type="entry name" value="ThiamineP_synth_sf"/>
</dbReference>
<keyword evidence="3 9" id="KW-0479">Metal-binding</keyword>
<organism evidence="13 14">
    <name type="scientific">Amphritea atlantica</name>
    <dbReference type="NCBI Taxonomy" id="355243"/>
    <lineage>
        <taxon>Bacteria</taxon>
        <taxon>Pseudomonadati</taxon>
        <taxon>Pseudomonadota</taxon>
        <taxon>Gammaproteobacteria</taxon>
        <taxon>Oceanospirillales</taxon>
        <taxon>Oceanospirillaceae</taxon>
        <taxon>Amphritea</taxon>
    </lineage>
</organism>
<dbReference type="Proteomes" id="UP000198749">
    <property type="component" value="Unassembled WGS sequence"/>
</dbReference>
<dbReference type="InterPro" id="IPR034291">
    <property type="entry name" value="TMP_synthase"/>
</dbReference>
<protein>
    <recommendedName>
        <fullName evidence="9">Thiamine-phosphate synthase</fullName>
        <shortName evidence="9">TP synthase</shortName>
        <shortName evidence="9">TPS</shortName>
        <ecNumber evidence="9">2.5.1.3</ecNumber>
    </recommendedName>
    <alternativeName>
        <fullName evidence="9">Thiamine-phosphate pyrophosphorylase</fullName>
        <shortName evidence="9">TMP pyrophosphorylase</shortName>
        <shortName evidence="9">TMP-PPase</shortName>
    </alternativeName>
</protein>
<evidence type="ECO:0000256" key="4">
    <source>
        <dbReference type="ARBA" id="ARBA00022842"/>
    </source>
</evidence>
<dbReference type="STRING" id="355243.SAMN03080615_03942"/>
<feature type="binding site" evidence="9">
    <location>
        <position position="168"/>
    </location>
    <ligand>
        <name>2-[(2R,5Z)-2-carboxy-4-methylthiazol-5(2H)-ylidene]ethyl phosphate</name>
        <dbReference type="ChEBI" id="CHEBI:62899"/>
    </ligand>
</feature>
<comment type="caution">
    <text evidence="9">Lacks conserved residue(s) required for the propagation of feature annotation.</text>
</comment>
<keyword evidence="14" id="KW-1185">Reference proteome</keyword>
<evidence type="ECO:0000256" key="7">
    <source>
        <dbReference type="ARBA" id="ARBA00047851"/>
    </source>
</evidence>
<accession>A0A1H9LGS3</accession>
<feature type="binding site" evidence="9">
    <location>
        <position position="92"/>
    </location>
    <ligand>
        <name>Mg(2+)</name>
        <dbReference type="ChEBI" id="CHEBI:18420"/>
    </ligand>
</feature>
<evidence type="ECO:0000313" key="14">
    <source>
        <dbReference type="Proteomes" id="UP000198749"/>
    </source>
</evidence>
<evidence type="ECO:0000256" key="8">
    <source>
        <dbReference type="ARBA" id="ARBA00047883"/>
    </source>
</evidence>
<feature type="binding site" evidence="9">
    <location>
        <position position="72"/>
    </location>
    <ligand>
        <name>4-amino-2-methyl-5-(diphosphooxymethyl)pyrimidine</name>
        <dbReference type="ChEBI" id="CHEBI:57841"/>
    </ligand>
</feature>
<keyword evidence="5 9" id="KW-0784">Thiamine biosynthesis</keyword>
<dbReference type="UniPathway" id="UPA00060">
    <property type="reaction ID" value="UER00141"/>
</dbReference>
<feature type="domain" description="Thiamine phosphate synthase/TenI" evidence="12">
    <location>
        <begin position="9"/>
        <end position="190"/>
    </location>
</feature>
<dbReference type="NCBIfam" id="TIGR00693">
    <property type="entry name" value="thiE"/>
    <property type="match status" value="1"/>
</dbReference>
<dbReference type="HAMAP" id="MF_00097">
    <property type="entry name" value="TMP_synthase"/>
    <property type="match status" value="1"/>
</dbReference>
<evidence type="ECO:0000313" key="13">
    <source>
        <dbReference type="EMBL" id="SER10590.1"/>
    </source>
</evidence>
<sequence>MTKPPLHGLYAITDSTLMPDTDSLLFQVEQALRGGARIIQYRDKSTDQAKRLQQALALVDLCNQFHRPLLINDDTELARACGAHGVHLGQSDGNISQAREYLGREAIIGNTCHSSLTLAQTACQQSADYVAFGAFFPSSTKPDATPAPISLLAEAGSTLPVPVVAIGGINMDNAGQVISAGADMIAVIHSLFACDDICARAGQFDSLFN</sequence>
<dbReference type="Gene3D" id="3.20.20.70">
    <property type="entry name" value="Aldolase class I"/>
    <property type="match status" value="1"/>
</dbReference>